<dbReference type="InterPro" id="IPR004840">
    <property type="entry name" value="Amino_acid_permease_CS"/>
</dbReference>
<reference evidence="10 11" key="1">
    <citation type="submission" date="2018-09" db="EMBL/GenBank/DDBJ databases">
        <title>Zymobacter palmae IAM14233 (=T109) whole genome analysis.</title>
        <authorList>
            <person name="Yanase H."/>
        </authorList>
    </citation>
    <scope>NUCLEOTIDE SEQUENCE [LARGE SCALE GENOMIC DNA]</scope>
    <source>
        <strain evidence="10 11">IAM14233</strain>
    </source>
</reference>
<dbReference type="Gene3D" id="1.20.1740.10">
    <property type="entry name" value="Amino acid/polyamine transporter I"/>
    <property type="match status" value="1"/>
</dbReference>
<feature type="transmembrane region" description="Helical" evidence="8">
    <location>
        <begin position="46"/>
        <end position="62"/>
    </location>
</feature>
<dbReference type="AlphaFoldDB" id="A0A348HIK9"/>
<protein>
    <submittedName>
        <fullName evidence="10">Gamma-aminobutyrate permease</fullName>
    </submittedName>
</protein>
<feature type="transmembrane region" description="Helical" evidence="8">
    <location>
        <begin position="292"/>
        <end position="312"/>
    </location>
</feature>
<dbReference type="PANTHER" id="PTHR43495:SF2">
    <property type="entry name" value="D-SERINE_D-ALANINE_GLYCINE TRANSPORTER"/>
    <property type="match status" value="1"/>
</dbReference>
<feature type="transmembrane region" description="Helical" evidence="8">
    <location>
        <begin position="411"/>
        <end position="433"/>
    </location>
</feature>
<accession>A0A348HIK9</accession>
<feature type="transmembrane region" description="Helical" evidence="8">
    <location>
        <begin position="82"/>
        <end position="104"/>
    </location>
</feature>
<feature type="transmembrane region" description="Helical" evidence="8">
    <location>
        <begin position="124"/>
        <end position="142"/>
    </location>
</feature>
<sequence>MSQPKQLMRRLSTRHIRFIALGSAIGTGLFLGSSSAIQAAGPAVLLAYMIAGAAVFLVMRALGEMAVHRPVAGSFSQYAYDYLGPMAGFITGWTYIFEMVIVPIADVTAIGGYMGYWFPGIPPWIWVLGTVLLIAAINLMSVRVFGELEFWFSLLKVVTILALIAVGLGLILFGIGSSDGKPVGVHNLWAYEGGFFAKGWDGLIMSLTMVMFAFGGIEVIGTSAGEAGDPQRAIPRAINSVPLRILVFYIGTIFVLMCIYPWPEIGNHADGTSAAAELHGSPFVSMFEYVGIKYAASLLNIVVITAAISAVNSDIFGAGRMMYGMAEKGHAPEIFGRLSKNGVPWVTVITLIVSLLVAIVLNALIPERAFALVAALGTFATVWVWVMILFAQMGMRRKLSREEIKALKFPVPGYPVVPMLAILFMLLTIGLMTLQEDTRLALCAGGIWLVAITVIYWGCCASRDKKVLAEKARQQDVTDV</sequence>
<evidence type="ECO:0000256" key="1">
    <source>
        <dbReference type="ARBA" id="ARBA00004651"/>
    </source>
</evidence>
<proteinExistence type="predicted"/>
<evidence type="ECO:0000256" key="4">
    <source>
        <dbReference type="ARBA" id="ARBA00022692"/>
    </source>
</evidence>
<feature type="transmembrane region" description="Helical" evidence="8">
    <location>
        <begin position="195"/>
        <end position="220"/>
    </location>
</feature>
<evidence type="ECO:0000313" key="11">
    <source>
        <dbReference type="Proteomes" id="UP000267342"/>
    </source>
</evidence>
<evidence type="ECO:0000259" key="9">
    <source>
        <dbReference type="Pfam" id="PF00324"/>
    </source>
</evidence>
<feature type="transmembrane region" description="Helical" evidence="8">
    <location>
        <begin position="154"/>
        <end position="175"/>
    </location>
</feature>
<dbReference type="PROSITE" id="PS00218">
    <property type="entry name" value="AMINO_ACID_PERMEASE_1"/>
    <property type="match status" value="1"/>
</dbReference>
<evidence type="ECO:0000313" key="10">
    <source>
        <dbReference type="EMBL" id="BBG31461.1"/>
    </source>
</evidence>
<feature type="transmembrane region" description="Helical" evidence="8">
    <location>
        <begin position="241"/>
        <end position="262"/>
    </location>
</feature>
<dbReference type="KEGG" id="zpl:ZBT109_2736"/>
<feature type="transmembrane region" description="Helical" evidence="8">
    <location>
        <begin position="370"/>
        <end position="390"/>
    </location>
</feature>
<keyword evidence="4 8" id="KW-0812">Transmembrane</keyword>
<dbReference type="Pfam" id="PF00324">
    <property type="entry name" value="AA_permease"/>
    <property type="match status" value="1"/>
</dbReference>
<dbReference type="Proteomes" id="UP000267342">
    <property type="component" value="Chromosome"/>
</dbReference>
<organism evidence="10 11">
    <name type="scientific">Zymobacter palmae</name>
    <dbReference type="NCBI Taxonomy" id="33074"/>
    <lineage>
        <taxon>Bacteria</taxon>
        <taxon>Pseudomonadati</taxon>
        <taxon>Pseudomonadota</taxon>
        <taxon>Gammaproteobacteria</taxon>
        <taxon>Oceanospirillales</taxon>
        <taxon>Halomonadaceae</taxon>
        <taxon>Zymobacter group</taxon>
        <taxon>Zymobacter</taxon>
    </lineage>
</organism>
<dbReference type="EMBL" id="AP018933">
    <property type="protein sequence ID" value="BBG31461.1"/>
    <property type="molecule type" value="Genomic_DNA"/>
</dbReference>
<dbReference type="FunFam" id="1.20.1740.10:FF:000001">
    <property type="entry name" value="Amino acid permease"/>
    <property type="match status" value="1"/>
</dbReference>
<dbReference type="OrthoDB" id="9762947at2"/>
<feature type="domain" description="Amino acid permease/ SLC12A" evidence="9">
    <location>
        <begin position="15"/>
        <end position="439"/>
    </location>
</feature>
<evidence type="ECO:0000256" key="3">
    <source>
        <dbReference type="ARBA" id="ARBA00022475"/>
    </source>
</evidence>
<keyword evidence="6 8" id="KW-1133">Transmembrane helix</keyword>
<dbReference type="GO" id="GO:0005886">
    <property type="term" value="C:plasma membrane"/>
    <property type="evidence" value="ECO:0007669"/>
    <property type="project" value="UniProtKB-SubCell"/>
</dbReference>
<evidence type="ECO:0000256" key="8">
    <source>
        <dbReference type="SAM" id="Phobius"/>
    </source>
</evidence>
<evidence type="ECO:0000256" key="2">
    <source>
        <dbReference type="ARBA" id="ARBA00022448"/>
    </source>
</evidence>
<name>A0A348HIK9_9GAMM</name>
<dbReference type="PANTHER" id="PTHR43495">
    <property type="entry name" value="GABA PERMEASE"/>
    <property type="match status" value="1"/>
</dbReference>
<dbReference type="GO" id="GO:0055085">
    <property type="term" value="P:transmembrane transport"/>
    <property type="evidence" value="ECO:0007669"/>
    <property type="project" value="InterPro"/>
</dbReference>
<evidence type="ECO:0000256" key="5">
    <source>
        <dbReference type="ARBA" id="ARBA00022970"/>
    </source>
</evidence>
<feature type="transmembrane region" description="Helical" evidence="8">
    <location>
        <begin position="343"/>
        <end position="364"/>
    </location>
</feature>
<comment type="subcellular location">
    <subcellularLocation>
        <location evidence="1">Cell membrane</location>
        <topology evidence="1">Multi-pass membrane protein</topology>
    </subcellularLocation>
</comment>
<gene>
    <name evidence="10" type="ORF">ZBT109_2736</name>
</gene>
<keyword evidence="2" id="KW-0813">Transport</keyword>
<feature type="transmembrane region" description="Helical" evidence="8">
    <location>
        <begin position="439"/>
        <end position="459"/>
    </location>
</feature>
<dbReference type="RefSeq" id="WP_027704348.1">
    <property type="nucleotide sequence ID" value="NZ_AP018933.1"/>
</dbReference>
<keyword evidence="7 8" id="KW-0472">Membrane</keyword>
<keyword evidence="5" id="KW-0029">Amino-acid transport</keyword>
<dbReference type="InterPro" id="IPR004841">
    <property type="entry name" value="AA-permease/SLC12A_dom"/>
</dbReference>
<evidence type="ECO:0000256" key="7">
    <source>
        <dbReference type="ARBA" id="ARBA00023136"/>
    </source>
</evidence>
<dbReference type="GO" id="GO:0006865">
    <property type="term" value="P:amino acid transport"/>
    <property type="evidence" value="ECO:0007669"/>
    <property type="project" value="UniProtKB-KW"/>
</dbReference>
<keyword evidence="3" id="KW-1003">Cell membrane</keyword>
<keyword evidence="11" id="KW-1185">Reference proteome</keyword>
<dbReference type="PIRSF" id="PIRSF006060">
    <property type="entry name" value="AA_transporter"/>
    <property type="match status" value="1"/>
</dbReference>
<evidence type="ECO:0000256" key="6">
    <source>
        <dbReference type="ARBA" id="ARBA00022989"/>
    </source>
</evidence>